<keyword evidence="4" id="KW-1185">Reference proteome</keyword>
<comment type="caution">
    <text evidence="3">The sequence shown here is derived from an EMBL/GenBank/DDBJ whole genome shotgun (WGS) entry which is preliminary data.</text>
</comment>
<feature type="compositionally biased region" description="Pro residues" evidence="1">
    <location>
        <begin position="528"/>
        <end position="539"/>
    </location>
</feature>
<proteinExistence type="predicted"/>
<dbReference type="InterPro" id="IPR018306">
    <property type="entry name" value="Phage_T5_Orf172_DNA-bd"/>
</dbReference>
<dbReference type="EMBL" id="JAGPNK010000011">
    <property type="protein sequence ID" value="KAH7311284.1"/>
    <property type="molecule type" value="Genomic_DNA"/>
</dbReference>
<sequence length="547" mass="61828">MMQGLDETFFISVQELNASSLDQCIHFTRYGKRCKWSLKERDLEKARVLRDQVVSAAGGTVELDLLQRYALSNCCSKAQHRNRLEDRGLLAPLAIRWQQELQQHQRTEPERSTIGVAKELEQESKLDSNPNSGSPLPTDTGRRYNLRQKTNTMSALVTQPVPQTPLSEFRPHLTEPGDDDTVSFKIRGPLERRDFRSGKLYMFKRESSPGHVKIGWTSQRVQGRLEEWAKCGYTPELLFQVDNVPHAQRAETLIHYEMIKEWRAERMCKAPSCGKSHREWFQVEEQRAKQVILGWALFFKTAVPYVDGLLKEEWRQVIDTMDKRGELITGKALLEIDVTKQIKSAEVLATQLPIKEEQLVLAKPPDINTAELGETDNQGAKVNQSQDIKLSFPMSANPVATSDLLFQPIKEESRLPELRPMLSELTSKLPTETLSEQPMSTVHFPSFSTSRVLDSGFPTPNGLPSPSITSDSEWRFQWNFSPPKTPSRPVIASEYRPKVSLKKSRVGSIFIGEGQTTGASISGKPVPELIPLPPSPPLSPLDHVKEL</sequence>
<dbReference type="SMART" id="SM00974">
    <property type="entry name" value="T5orf172"/>
    <property type="match status" value="1"/>
</dbReference>
<name>A0A8K0SJC6_9HYPO</name>
<evidence type="ECO:0000313" key="4">
    <source>
        <dbReference type="Proteomes" id="UP000813444"/>
    </source>
</evidence>
<reference evidence="3" key="1">
    <citation type="journal article" date="2021" name="Nat. Commun.">
        <title>Genetic determinants of endophytism in the Arabidopsis root mycobiome.</title>
        <authorList>
            <person name="Mesny F."/>
            <person name="Miyauchi S."/>
            <person name="Thiergart T."/>
            <person name="Pickel B."/>
            <person name="Atanasova L."/>
            <person name="Karlsson M."/>
            <person name="Huettel B."/>
            <person name="Barry K.W."/>
            <person name="Haridas S."/>
            <person name="Chen C."/>
            <person name="Bauer D."/>
            <person name="Andreopoulos W."/>
            <person name="Pangilinan J."/>
            <person name="LaButti K."/>
            <person name="Riley R."/>
            <person name="Lipzen A."/>
            <person name="Clum A."/>
            <person name="Drula E."/>
            <person name="Henrissat B."/>
            <person name="Kohler A."/>
            <person name="Grigoriev I.V."/>
            <person name="Martin F.M."/>
            <person name="Hacquard S."/>
        </authorList>
    </citation>
    <scope>NUCLEOTIDE SEQUENCE</scope>
    <source>
        <strain evidence="3">MPI-CAGE-CH-0235</strain>
    </source>
</reference>
<dbReference type="OrthoDB" id="3511049at2759"/>
<evidence type="ECO:0000259" key="2">
    <source>
        <dbReference type="SMART" id="SM00974"/>
    </source>
</evidence>
<dbReference type="Proteomes" id="UP000813444">
    <property type="component" value="Unassembled WGS sequence"/>
</dbReference>
<evidence type="ECO:0000313" key="3">
    <source>
        <dbReference type="EMBL" id="KAH7311284.1"/>
    </source>
</evidence>
<evidence type="ECO:0000256" key="1">
    <source>
        <dbReference type="SAM" id="MobiDB-lite"/>
    </source>
</evidence>
<feature type="compositionally biased region" description="Polar residues" evidence="1">
    <location>
        <begin position="127"/>
        <end position="137"/>
    </location>
</feature>
<feature type="region of interest" description="Disordered" evidence="1">
    <location>
        <begin position="121"/>
        <end position="143"/>
    </location>
</feature>
<dbReference type="Pfam" id="PF10544">
    <property type="entry name" value="T5orf172"/>
    <property type="match status" value="1"/>
</dbReference>
<feature type="domain" description="Bacteriophage T5 Orf172 DNA-binding" evidence="2">
    <location>
        <begin position="206"/>
        <end position="295"/>
    </location>
</feature>
<organism evidence="3 4">
    <name type="scientific">Stachybotrys elegans</name>
    <dbReference type="NCBI Taxonomy" id="80388"/>
    <lineage>
        <taxon>Eukaryota</taxon>
        <taxon>Fungi</taxon>
        <taxon>Dikarya</taxon>
        <taxon>Ascomycota</taxon>
        <taxon>Pezizomycotina</taxon>
        <taxon>Sordariomycetes</taxon>
        <taxon>Hypocreomycetidae</taxon>
        <taxon>Hypocreales</taxon>
        <taxon>Stachybotryaceae</taxon>
        <taxon>Stachybotrys</taxon>
    </lineage>
</organism>
<accession>A0A8K0SJC6</accession>
<feature type="region of interest" description="Disordered" evidence="1">
    <location>
        <begin position="514"/>
        <end position="547"/>
    </location>
</feature>
<dbReference type="AlphaFoldDB" id="A0A8K0SJC6"/>
<gene>
    <name evidence="3" type="ORF">B0I35DRAFT_437839</name>
</gene>
<protein>
    <submittedName>
        <fullName evidence="3">T5orf172 domain-containing protein</fullName>
    </submittedName>
</protein>
<dbReference type="PANTHER" id="PTHR28094">
    <property type="entry name" value="MEIOTICALLY UP-REGULATED GENE 113 PROTEIN"/>
    <property type="match status" value="1"/>
</dbReference>
<dbReference type="InterPro" id="IPR053006">
    <property type="entry name" value="Meiosis_regulatory"/>
</dbReference>
<dbReference type="PANTHER" id="PTHR28094:SF1">
    <property type="entry name" value="MEIOTICALLY UP-REGULATED GENE 113 PROTEIN"/>
    <property type="match status" value="1"/>
</dbReference>